<protein>
    <recommendedName>
        <fullName evidence="4">Peptidylprolyl isomerase</fullName>
    </recommendedName>
</protein>
<sequence length="197" mass="22852">MRKVYCAIILCLFIGAAFAQNVASINGKPISNKEFIWFYKKNHLGNTGVAYKDLDAYLNQYINFKLKVLDAKEMGLDKDTAYLAEVQHYETALAAQKRPAKTNPEYELIRNEYRDAALMFNVSEIKIWDKAQNDDAQLRVFYDKNKSSYLPGSFEEVKGKVIADYQDRLEKEWINTLRKKYTVKINQAEVKKLAKLD</sequence>
<evidence type="ECO:0008006" key="4">
    <source>
        <dbReference type="Google" id="ProtNLM"/>
    </source>
</evidence>
<dbReference type="SUPFAM" id="SSF109998">
    <property type="entry name" value="Triger factor/SurA peptide-binding domain-like"/>
    <property type="match status" value="1"/>
</dbReference>
<dbReference type="STRING" id="485917.Phep_0490"/>
<feature type="chain" id="PRO_5002974514" description="Peptidylprolyl isomerase" evidence="1">
    <location>
        <begin position="20"/>
        <end position="197"/>
    </location>
</feature>
<evidence type="ECO:0000256" key="1">
    <source>
        <dbReference type="SAM" id="SignalP"/>
    </source>
</evidence>
<evidence type="ECO:0000313" key="3">
    <source>
        <dbReference type="Proteomes" id="UP000000852"/>
    </source>
</evidence>
<proteinExistence type="predicted"/>
<keyword evidence="1" id="KW-0732">Signal</keyword>
<dbReference type="eggNOG" id="COG0760">
    <property type="taxonomic scope" value="Bacteria"/>
</dbReference>
<name>C6Y019_PEDHD</name>
<dbReference type="AlphaFoldDB" id="C6Y019"/>
<dbReference type="HOGENOM" id="CLU_1382980_0_0_10"/>
<organism evidence="2 3">
    <name type="scientific">Pedobacter heparinus (strain ATCC 13125 / DSM 2366 / CIP 104194 / JCM 7457 / NBRC 12017 / NCIMB 9290 / NRRL B-14731 / HIM 762-3)</name>
    <dbReference type="NCBI Taxonomy" id="485917"/>
    <lineage>
        <taxon>Bacteria</taxon>
        <taxon>Pseudomonadati</taxon>
        <taxon>Bacteroidota</taxon>
        <taxon>Sphingobacteriia</taxon>
        <taxon>Sphingobacteriales</taxon>
        <taxon>Sphingobacteriaceae</taxon>
        <taxon>Pedobacter</taxon>
    </lineage>
</organism>
<reference evidence="2 3" key="1">
    <citation type="journal article" date="2009" name="Stand. Genomic Sci.">
        <title>Complete genome sequence of Pedobacter heparinus type strain (HIM 762-3).</title>
        <authorList>
            <person name="Han C."/>
            <person name="Spring S."/>
            <person name="Lapidus A."/>
            <person name="Del Rio T.G."/>
            <person name="Tice H."/>
            <person name="Copeland A."/>
            <person name="Cheng J.F."/>
            <person name="Lucas S."/>
            <person name="Chen F."/>
            <person name="Nolan M."/>
            <person name="Bruce D."/>
            <person name="Goodwin L."/>
            <person name="Pitluck S."/>
            <person name="Ivanova N."/>
            <person name="Mavromatis K."/>
            <person name="Mikhailova N."/>
            <person name="Pati A."/>
            <person name="Chen A."/>
            <person name="Palaniappan K."/>
            <person name="Land M."/>
            <person name="Hauser L."/>
            <person name="Chang Y.J."/>
            <person name="Jeffries C.C."/>
            <person name="Saunders E."/>
            <person name="Chertkov O."/>
            <person name="Brettin T."/>
            <person name="Goker M."/>
            <person name="Rohde M."/>
            <person name="Bristow J."/>
            <person name="Eisen J.A."/>
            <person name="Markowitz V."/>
            <person name="Hugenholtz P."/>
            <person name="Kyrpides N.C."/>
            <person name="Klenk H.P."/>
            <person name="Detter J.C."/>
        </authorList>
    </citation>
    <scope>NUCLEOTIDE SEQUENCE [LARGE SCALE GENOMIC DNA]</scope>
    <source>
        <strain evidence="3">ATCC 13125 / DSM 2366 / CIP 104194 / JCM 7457 / NBRC 12017 / NCIMB 9290 / NRRL B-14731 / HIM 762-3</strain>
    </source>
</reference>
<dbReference type="InterPro" id="IPR027304">
    <property type="entry name" value="Trigger_fact/SurA_dom_sf"/>
</dbReference>
<dbReference type="Proteomes" id="UP000000852">
    <property type="component" value="Chromosome"/>
</dbReference>
<dbReference type="OrthoDB" id="14196at2"/>
<feature type="signal peptide" evidence="1">
    <location>
        <begin position="1"/>
        <end position="19"/>
    </location>
</feature>
<gene>
    <name evidence="2" type="ordered locus">Phep_0490</name>
</gene>
<keyword evidence="3" id="KW-1185">Reference proteome</keyword>
<accession>C6Y019</accession>
<dbReference type="KEGG" id="phe:Phep_0490"/>
<dbReference type="RefSeq" id="WP_012780667.1">
    <property type="nucleotide sequence ID" value="NC_013061.1"/>
</dbReference>
<evidence type="ECO:0000313" key="2">
    <source>
        <dbReference type="EMBL" id="ACU02714.1"/>
    </source>
</evidence>
<dbReference type="EMBL" id="CP001681">
    <property type="protein sequence ID" value="ACU02714.1"/>
    <property type="molecule type" value="Genomic_DNA"/>
</dbReference>